<dbReference type="Gene3D" id="3.40.390.10">
    <property type="entry name" value="Collagenase (Catalytic Domain)"/>
    <property type="match status" value="1"/>
</dbReference>
<dbReference type="PRINTS" id="PR00480">
    <property type="entry name" value="ASTACIN"/>
</dbReference>
<proteinExistence type="predicted"/>
<dbReference type="InterPro" id="IPR024079">
    <property type="entry name" value="MetalloPept_cat_dom_sf"/>
</dbReference>
<sequence length="399" mass="44663">MKTLRVLGIGVGLASLLVSGLGRADEQGYVLGGAVWKQPRIPVCWINPTASDASERTWVQRAVERTWARNSQAYFTGWGQCPSANAGDAIRIRIADVGPYASALGKFVVNSETGMALNFTFQNWSPACRASDTSRRQCIESIAVHEFGHALGFAHEQNRPDTPTATCKDSPQGSNGDIMIGAWDLNSVMNYCNPTYNGAGALSSTDLQTVQTFYKAPLRDDNFAFDAEFYLSHYPDLRNAFGADHQAALNHWKTSGIAEGRRASREFDVTYYLSRYPDLYQAFRNDYAAALNHWITYGIREGRQGSREVDVQYYLAKYEDLRGAFGNDYRAALGHWVRNGFTEQRQASAEFSLTNYFNRYPDVRDAFKYTNSFNTFANDGALGFNHWIEHGITEGRNGR</sequence>
<feature type="signal peptide" evidence="1">
    <location>
        <begin position="1"/>
        <end position="24"/>
    </location>
</feature>
<dbReference type="RefSeq" id="WP_175031940.1">
    <property type="nucleotide sequence ID" value="NZ_CABVPW010000013.1"/>
</dbReference>
<dbReference type="InterPro" id="IPR001506">
    <property type="entry name" value="Peptidase_M12A"/>
</dbReference>
<dbReference type="GO" id="GO:0008270">
    <property type="term" value="F:zinc ion binding"/>
    <property type="evidence" value="ECO:0007669"/>
    <property type="project" value="InterPro"/>
</dbReference>
<dbReference type="EMBL" id="CABVPW010000013">
    <property type="protein sequence ID" value="VWB63767.1"/>
    <property type="molecule type" value="Genomic_DNA"/>
</dbReference>
<gene>
    <name evidence="3" type="ORF">BLA23254_02957</name>
</gene>
<dbReference type="InterPro" id="IPR006026">
    <property type="entry name" value="Peptidase_Metallo"/>
</dbReference>
<evidence type="ECO:0000259" key="2">
    <source>
        <dbReference type="SMART" id="SM00235"/>
    </source>
</evidence>
<name>A0A6P2KZD9_BURL3</name>
<dbReference type="SMART" id="SM00235">
    <property type="entry name" value="ZnMc"/>
    <property type="match status" value="1"/>
</dbReference>
<accession>A0A6P2KZD9</accession>
<feature type="domain" description="Peptidase metallopeptidase" evidence="2">
    <location>
        <begin position="32"/>
        <end position="187"/>
    </location>
</feature>
<keyword evidence="1" id="KW-0732">Signal</keyword>
<protein>
    <recommendedName>
        <fullName evidence="2">Peptidase metallopeptidase domain-containing protein</fullName>
    </recommendedName>
</protein>
<dbReference type="GO" id="GO:0004222">
    <property type="term" value="F:metalloendopeptidase activity"/>
    <property type="evidence" value="ECO:0007669"/>
    <property type="project" value="InterPro"/>
</dbReference>
<evidence type="ECO:0000313" key="3">
    <source>
        <dbReference type="EMBL" id="VWB63767.1"/>
    </source>
</evidence>
<evidence type="ECO:0000313" key="4">
    <source>
        <dbReference type="Proteomes" id="UP000494218"/>
    </source>
</evidence>
<organism evidence="3 4">
    <name type="scientific">Burkholderia lata (strain ATCC 17760 / DSM 23089 / LMG 22485 / NCIMB 9086 / R18194 / 383)</name>
    <dbReference type="NCBI Taxonomy" id="482957"/>
    <lineage>
        <taxon>Bacteria</taxon>
        <taxon>Pseudomonadati</taxon>
        <taxon>Pseudomonadota</taxon>
        <taxon>Betaproteobacteria</taxon>
        <taxon>Burkholderiales</taxon>
        <taxon>Burkholderiaceae</taxon>
        <taxon>Burkholderia</taxon>
        <taxon>Burkholderia cepacia complex</taxon>
    </lineage>
</organism>
<reference evidence="3 4" key="1">
    <citation type="submission" date="2019-09" db="EMBL/GenBank/DDBJ databases">
        <authorList>
            <person name="Depoorter E."/>
        </authorList>
    </citation>
    <scope>NUCLEOTIDE SEQUENCE [LARGE SCALE GENOMIC DNA]</scope>
    <source>
        <strain evidence="3">LMG 23254</strain>
    </source>
</reference>
<dbReference type="GO" id="GO:0006508">
    <property type="term" value="P:proteolysis"/>
    <property type="evidence" value="ECO:0007669"/>
    <property type="project" value="InterPro"/>
</dbReference>
<feature type="chain" id="PRO_5027064487" description="Peptidase metallopeptidase domain-containing protein" evidence="1">
    <location>
        <begin position="25"/>
        <end position="399"/>
    </location>
</feature>
<evidence type="ECO:0000256" key="1">
    <source>
        <dbReference type="SAM" id="SignalP"/>
    </source>
</evidence>
<dbReference type="Proteomes" id="UP000494218">
    <property type="component" value="Unassembled WGS sequence"/>
</dbReference>
<dbReference type="SUPFAM" id="SSF55486">
    <property type="entry name" value="Metalloproteases ('zincins'), catalytic domain"/>
    <property type="match status" value="1"/>
</dbReference>
<dbReference type="Pfam" id="PF01400">
    <property type="entry name" value="Astacin"/>
    <property type="match status" value="1"/>
</dbReference>
<dbReference type="AlphaFoldDB" id="A0A6P2KZD9"/>